<dbReference type="AlphaFoldDB" id="A0A0F9GD41"/>
<reference evidence="1" key="1">
    <citation type="journal article" date="2015" name="Nature">
        <title>Complex archaea that bridge the gap between prokaryotes and eukaryotes.</title>
        <authorList>
            <person name="Spang A."/>
            <person name="Saw J.H."/>
            <person name="Jorgensen S.L."/>
            <person name="Zaremba-Niedzwiedzka K."/>
            <person name="Martijn J."/>
            <person name="Lind A.E."/>
            <person name="van Eijk R."/>
            <person name="Schleper C."/>
            <person name="Guy L."/>
            <person name="Ettema T.J."/>
        </authorList>
    </citation>
    <scope>NUCLEOTIDE SEQUENCE</scope>
</reference>
<proteinExistence type="predicted"/>
<sequence>MFNLKKYSSQSVNLLLIELSSFDIEKCPEGYKLNIGDEQVMAPTMESCGKFIQEGIDELKD</sequence>
<accession>A0A0F9GD41</accession>
<feature type="non-terminal residue" evidence="1">
    <location>
        <position position="61"/>
    </location>
</feature>
<dbReference type="EMBL" id="LAZR01028923">
    <property type="protein sequence ID" value="KKL61097.1"/>
    <property type="molecule type" value="Genomic_DNA"/>
</dbReference>
<evidence type="ECO:0000313" key="1">
    <source>
        <dbReference type="EMBL" id="KKL61097.1"/>
    </source>
</evidence>
<organism evidence="1">
    <name type="scientific">marine sediment metagenome</name>
    <dbReference type="NCBI Taxonomy" id="412755"/>
    <lineage>
        <taxon>unclassified sequences</taxon>
        <taxon>metagenomes</taxon>
        <taxon>ecological metagenomes</taxon>
    </lineage>
</organism>
<name>A0A0F9GD41_9ZZZZ</name>
<gene>
    <name evidence="1" type="ORF">LCGC14_2198760</name>
</gene>
<comment type="caution">
    <text evidence="1">The sequence shown here is derived from an EMBL/GenBank/DDBJ whole genome shotgun (WGS) entry which is preliminary data.</text>
</comment>
<protein>
    <submittedName>
        <fullName evidence="1">Uncharacterized protein</fullName>
    </submittedName>
</protein>